<evidence type="ECO:0000313" key="2">
    <source>
        <dbReference type="EMBL" id="RZU50204.1"/>
    </source>
</evidence>
<feature type="domain" description="Polymerase nucleotidyl transferase" evidence="1">
    <location>
        <begin position="22"/>
        <end position="53"/>
    </location>
</feature>
<protein>
    <submittedName>
        <fullName evidence="2">Nucleotidyltransferase-like protein</fullName>
    </submittedName>
</protein>
<organism evidence="2 3">
    <name type="scientific">Krasilnikovia cinnamomea</name>
    <dbReference type="NCBI Taxonomy" id="349313"/>
    <lineage>
        <taxon>Bacteria</taxon>
        <taxon>Bacillati</taxon>
        <taxon>Actinomycetota</taxon>
        <taxon>Actinomycetes</taxon>
        <taxon>Micromonosporales</taxon>
        <taxon>Micromonosporaceae</taxon>
        <taxon>Krasilnikovia</taxon>
    </lineage>
</organism>
<proteinExistence type="predicted"/>
<dbReference type="InterPro" id="IPR002934">
    <property type="entry name" value="Polymerase_NTP_transf_dom"/>
</dbReference>
<comment type="caution">
    <text evidence="2">The sequence shown here is derived from an EMBL/GenBank/DDBJ whole genome shotgun (WGS) entry which is preliminary data.</text>
</comment>
<reference evidence="2 3" key="1">
    <citation type="submission" date="2019-02" db="EMBL/GenBank/DDBJ databases">
        <title>Sequencing the genomes of 1000 actinobacteria strains.</title>
        <authorList>
            <person name="Klenk H.-P."/>
        </authorList>
    </citation>
    <scope>NUCLEOTIDE SEQUENCE [LARGE SCALE GENOMIC DNA]</scope>
    <source>
        <strain evidence="2 3">DSM 45162</strain>
    </source>
</reference>
<dbReference type="Pfam" id="PF01909">
    <property type="entry name" value="NTP_transf_2"/>
    <property type="match status" value="1"/>
</dbReference>
<dbReference type="SUPFAM" id="SSF81301">
    <property type="entry name" value="Nucleotidyltransferase"/>
    <property type="match status" value="1"/>
</dbReference>
<accession>A0A4Q7ZIB9</accession>
<dbReference type="EMBL" id="SHKY01000001">
    <property type="protein sequence ID" value="RZU50204.1"/>
    <property type="molecule type" value="Genomic_DNA"/>
</dbReference>
<name>A0A4Q7ZIB9_9ACTN</name>
<keyword evidence="2" id="KW-0808">Transferase</keyword>
<evidence type="ECO:0000313" key="3">
    <source>
        <dbReference type="Proteomes" id="UP000292564"/>
    </source>
</evidence>
<evidence type="ECO:0000259" key="1">
    <source>
        <dbReference type="Pfam" id="PF01909"/>
    </source>
</evidence>
<keyword evidence="3" id="KW-1185">Reference proteome</keyword>
<dbReference type="Gene3D" id="3.30.460.10">
    <property type="entry name" value="Beta Polymerase, domain 2"/>
    <property type="match status" value="1"/>
</dbReference>
<dbReference type="AlphaFoldDB" id="A0A4Q7ZIB9"/>
<sequence>MAAVSEARLAELAGRLIGVDGVVGVVLGGSRARGTHTADSDTDLGLYYRPPLDVDGLAALARDVAGPDARVTAPGEWGPWVDGGAWLTVDGAAVDWIYRDLGRVEQAWRDAEQGRYAFHAQAGHPLGVPDFAYPGELALSVVLAERAGELAALRARARVYPPALGAALVAGLWEADFLVGVARKAVSRGDAAYVAGCLFRLVGVCAHALHGAAHRWLINEKGAVASAAGLPGAPPRFRAEVDAVFTAVDGDPVHLATAVDAAQDLVLATADACAMMTR</sequence>
<dbReference type="InterPro" id="IPR043519">
    <property type="entry name" value="NT_sf"/>
</dbReference>
<dbReference type="Proteomes" id="UP000292564">
    <property type="component" value="Unassembled WGS sequence"/>
</dbReference>
<dbReference type="GO" id="GO:0016779">
    <property type="term" value="F:nucleotidyltransferase activity"/>
    <property type="evidence" value="ECO:0007669"/>
    <property type="project" value="InterPro"/>
</dbReference>
<gene>
    <name evidence="2" type="ORF">EV385_1969</name>
</gene>